<keyword evidence="3" id="KW-1185">Reference proteome</keyword>
<name>A0A1D3CUL0_9EIME</name>
<evidence type="ECO:0000313" key="2">
    <source>
        <dbReference type="EMBL" id="OEH74890.1"/>
    </source>
</evidence>
<dbReference type="EMBL" id="JROU02001884">
    <property type="protein sequence ID" value="OEH74890.1"/>
    <property type="molecule type" value="Genomic_DNA"/>
</dbReference>
<accession>A0A1D3CUL0</accession>
<reference evidence="2 3" key="1">
    <citation type="journal article" date="2016" name="BMC Genomics">
        <title>Comparative genomics reveals Cyclospora cayetanensis possesses coccidia-like metabolism and invasion components but unique surface antigens.</title>
        <authorList>
            <person name="Liu S."/>
            <person name="Wang L."/>
            <person name="Zheng H."/>
            <person name="Xu Z."/>
            <person name="Roellig D.M."/>
            <person name="Li N."/>
            <person name="Frace M.A."/>
            <person name="Tang K."/>
            <person name="Arrowood M.J."/>
            <person name="Moss D.M."/>
            <person name="Zhang L."/>
            <person name="Feng Y."/>
            <person name="Xiao L."/>
        </authorList>
    </citation>
    <scope>NUCLEOTIDE SEQUENCE [LARGE SCALE GENOMIC DNA]</scope>
    <source>
        <strain evidence="2 3">CHN_HEN01</strain>
    </source>
</reference>
<feature type="region of interest" description="Disordered" evidence="1">
    <location>
        <begin position="166"/>
        <end position="200"/>
    </location>
</feature>
<sequence>MQTALEACLGHKEFPVSPSAAESPPFASSSESTASRAVVALSKPPAGAAAEQAAAQPPVAHREPAETAVSTLGEPDESRKRSGVYASRAVLPSAVAVGAADHTDLFPAGAVKPGAEAASAEAAEIRDARSPECVDIANAALSAAVTACCEDEDSYIEAAAPASALSEGCSGERLENTESKGGRETSVSGGRRAVGRRSSQKMRKVIVAEARGTQGEDVAETEEAEVSLSLPSSFRRNPKRHCRGRAAPLATTLEFTRMQVSHCKALAEVRRDRETSQGRS</sequence>
<dbReference type="VEuPathDB" id="ToxoDB:LOC34623125"/>
<dbReference type="VEuPathDB" id="ToxoDB:cyc_07094"/>
<organism evidence="2 3">
    <name type="scientific">Cyclospora cayetanensis</name>
    <dbReference type="NCBI Taxonomy" id="88456"/>
    <lineage>
        <taxon>Eukaryota</taxon>
        <taxon>Sar</taxon>
        <taxon>Alveolata</taxon>
        <taxon>Apicomplexa</taxon>
        <taxon>Conoidasida</taxon>
        <taxon>Coccidia</taxon>
        <taxon>Eucoccidiorida</taxon>
        <taxon>Eimeriorina</taxon>
        <taxon>Eimeriidae</taxon>
        <taxon>Cyclospora</taxon>
    </lineage>
</organism>
<feature type="compositionally biased region" description="Basic and acidic residues" evidence="1">
    <location>
        <begin position="170"/>
        <end position="183"/>
    </location>
</feature>
<dbReference type="InParanoid" id="A0A1D3CUL0"/>
<feature type="compositionally biased region" description="Low complexity" evidence="1">
    <location>
        <begin position="15"/>
        <end position="59"/>
    </location>
</feature>
<dbReference type="AlphaFoldDB" id="A0A1D3CUL0"/>
<feature type="region of interest" description="Disordered" evidence="1">
    <location>
        <begin position="1"/>
        <end position="84"/>
    </location>
</feature>
<protein>
    <submittedName>
        <fullName evidence="2">Uncharacterized protein</fullName>
    </submittedName>
</protein>
<proteinExistence type="predicted"/>
<evidence type="ECO:0000256" key="1">
    <source>
        <dbReference type="SAM" id="MobiDB-lite"/>
    </source>
</evidence>
<comment type="caution">
    <text evidence="2">The sequence shown here is derived from an EMBL/GenBank/DDBJ whole genome shotgun (WGS) entry which is preliminary data.</text>
</comment>
<gene>
    <name evidence="2" type="ORF">cyc_07094</name>
</gene>
<dbReference type="Proteomes" id="UP000095192">
    <property type="component" value="Unassembled WGS sequence"/>
</dbReference>
<evidence type="ECO:0000313" key="3">
    <source>
        <dbReference type="Proteomes" id="UP000095192"/>
    </source>
</evidence>